<dbReference type="GeneID" id="122136088"/>
<dbReference type="KEGG" id="ccar:122136088"/>
<feature type="region of interest" description="Disordered" evidence="1">
    <location>
        <begin position="68"/>
        <end position="88"/>
    </location>
</feature>
<dbReference type="AlphaFoldDB" id="A0A9Q9VYJ2"/>
<name>A0A9Q9VYJ2_CYPCA</name>
<evidence type="ECO:0000313" key="2">
    <source>
        <dbReference type="RefSeq" id="XP_042573553.1"/>
    </source>
</evidence>
<dbReference type="RefSeq" id="XP_042573553.1">
    <property type="nucleotide sequence ID" value="XM_042717619.1"/>
</dbReference>
<evidence type="ECO:0000256" key="1">
    <source>
        <dbReference type="SAM" id="MobiDB-lite"/>
    </source>
</evidence>
<gene>
    <name evidence="2" type="primary">LOC122136088</name>
</gene>
<reference evidence="2" key="1">
    <citation type="submission" date="2025-08" db="UniProtKB">
        <authorList>
            <consortium name="RefSeq"/>
        </authorList>
    </citation>
    <scope>IDENTIFICATION</scope>
    <source>
        <tissue evidence="2">Muscle</tissue>
    </source>
</reference>
<feature type="region of interest" description="Disordered" evidence="1">
    <location>
        <begin position="129"/>
        <end position="167"/>
    </location>
</feature>
<dbReference type="Proteomes" id="UP001155660">
    <property type="component" value="Chromosome A3"/>
</dbReference>
<proteinExistence type="predicted"/>
<sequence length="255" mass="27279">MGLRSRIGWSPPRSSGCKTCFPACSGGWLYRSFLEQTENFLSQNGKVLKQEVLSAWWAVNLRGLQGRLQSEPNAEEDGQQSPRQGGMRTYPWVSAPSMCANMACVAEWVHADQVQPTTSPRARASLGRTGFFSSMRPGGGSTGGTTSPAYFSQARQVRSKRDPSSSPALSKVMKFATAWGGWKLSSAKLYSSLDGGRGGPTSGSLAAVGLIPAVARATSLLALRARTGSSAQWVHVSSVSATSAWARSRQVTQNW</sequence>
<protein>
    <submittedName>
        <fullName evidence="2">Uncharacterized protein LOC122136088 isoform X1</fullName>
    </submittedName>
</protein>
<accession>A0A9Q9VYJ2</accession>
<organism evidence="2">
    <name type="scientific">Cyprinus carpio</name>
    <name type="common">Common carp</name>
    <dbReference type="NCBI Taxonomy" id="7962"/>
    <lineage>
        <taxon>Eukaryota</taxon>
        <taxon>Metazoa</taxon>
        <taxon>Chordata</taxon>
        <taxon>Craniata</taxon>
        <taxon>Vertebrata</taxon>
        <taxon>Euteleostomi</taxon>
        <taxon>Actinopterygii</taxon>
        <taxon>Neopterygii</taxon>
        <taxon>Teleostei</taxon>
        <taxon>Ostariophysi</taxon>
        <taxon>Cypriniformes</taxon>
        <taxon>Cyprinidae</taxon>
        <taxon>Cyprininae</taxon>
        <taxon>Cyprinus</taxon>
    </lineage>
</organism>